<name>A0A1Q4L660_BACCE</name>
<gene>
    <name evidence="1" type="ORF">BJR07_27320</name>
</gene>
<dbReference type="EMBL" id="MPON01000019">
    <property type="protein sequence ID" value="OKA32652.1"/>
    <property type="molecule type" value="Genomic_DNA"/>
</dbReference>
<dbReference type="AlphaFoldDB" id="A0A1Q4L660"/>
<comment type="caution">
    <text evidence="1">The sequence shown here is derived from an EMBL/GenBank/DDBJ whole genome shotgun (WGS) entry which is preliminary data.</text>
</comment>
<dbReference type="Proteomes" id="UP000186535">
    <property type="component" value="Unassembled WGS sequence"/>
</dbReference>
<evidence type="ECO:0000313" key="2">
    <source>
        <dbReference type="Proteomes" id="UP000186535"/>
    </source>
</evidence>
<reference evidence="1 2" key="1">
    <citation type="submission" date="2016-11" db="EMBL/GenBank/DDBJ databases">
        <title>Identification of Bacillus cereus isolated from egg-white.</title>
        <authorList>
            <person name="Soni A."/>
            <person name="Oey I."/>
            <person name="Silcock P."/>
            <person name="Bremer P."/>
        </authorList>
    </citation>
    <scope>NUCLEOTIDE SEQUENCE [LARGE SCALE GENOMIC DNA]</scope>
    <source>
        <strain evidence="1 2">NZAS03</strain>
    </source>
</reference>
<sequence length="77" mass="8992">MQVHLKSGRGVMLYEDITELEKEEGVTLTEEMLFKEMRETEMSDTIHGRQSNGNIVSIPRDAVDYIEMNIAQRLRDY</sequence>
<proteinExistence type="predicted"/>
<protein>
    <submittedName>
        <fullName evidence="1">Uncharacterized protein</fullName>
    </submittedName>
</protein>
<organism evidence="1 2">
    <name type="scientific">Bacillus cereus</name>
    <dbReference type="NCBI Taxonomy" id="1396"/>
    <lineage>
        <taxon>Bacteria</taxon>
        <taxon>Bacillati</taxon>
        <taxon>Bacillota</taxon>
        <taxon>Bacilli</taxon>
        <taxon>Bacillales</taxon>
        <taxon>Bacillaceae</taxon>
        <taxon>Bacillus</taxon>
        <taxon>Bacillus cereus group</taxon>
    </lineage>
</organism>
<evidence type="ECO:0000313" key="1">
    <source>
        <dbReference type="EMBL" id="OKA32652.1"/>
    </source>
</evidence>
<accession>A0A1Q4L660</accession>